<sequence length="163" mass="16601">MGKPTILALRMVLVLVLLGTVFVQAVMVPLFGADLAEAGAEAVRVPVLLIAVFGILSFQVCLVCVWRLLTMVRRGTVFSSAAFRYVDVVIGAISAAALLLFALGAVLAPGEGVAPGIVLLIGGLGVTVAAGALLVLVMRALLASAVATAAEAAHLRTELGEVI</sequence>
<comment type="caution">
    <text evidence="2">The sequence shown here is derived from an EMBL/GenBank/DDBJ whole genome shotgun (WGS) entry which is preliminary data.</text>
</comment>
<keyword evidence="1" id="KW-0812">Transmembrane</keyword>
<proteinExistence type="predicted"/>
<evidence type="ECO:0000313" key="2">
    <source>
        <dbReference type="EMBL" id="KAD4059776.1"/>
    </source>
</evidence>
<feature type="transmembrane region" description="Helical" evidence="1">
    <location>
        <begin position="48"/>
        <end position="69"/>
    </location>
</feature>
<keyword evidence="1" id="KW-0472">Membrane</keyword>
<evidence type="ECO:0000256" key="1">
    <source>
        <dbReference type="SAM" id="Phobius"/>
    </source>
</evidence>
<dbReference type="Proteomes" id="UP000326852">
    <property type="component" value="Unassembled WGS sequence"/>
</dbReference>
<gene>
    <name evidence="2" type="ORF">GD627_01385</name>
</gene>
<protein>
    <submittedName>
        <fullName evidence="2">DUF2975 domain-containing protein</fullName>
    </submittedName>
</protein>
<name>A0A5N6MSC7_9MICC</name>
<keyword evidence="1" id="KW-1133">Transmembrane helix</keyword>
<organism evidence="2 3">
    <name type="scientific">Arthrobacter yangruifuii</name>
    <dbReference type="NCBI Taxonomy" id="2606616"/>
    <lineage>
        <taxon>Bacteria</taxon>
        <taxon>Bacillati</taxon>
        <taxon>Actinomycetota</taxon>
        <taxon>Actinomycetes</taxon>
        <taxon>Micrococcales</taxon>
        <taxon>Micrococcaceae</taxon>
        <taxon>Arthrobacter</taxon>
    </lineage>
</organism>
<feature type="transmembrane region" description="Helical" evidence="1">
    <location>
        <begin position="113"/>
        <end position="137"/>
    </location>
</feature>
<dbReference type="RefSeq" id="WP_152271043.1">
    <property type="nucleotide sequence ID" value="NZ_VTFX01000001.1"/>
</dbReference>
<feature type="transmembrane region" description="Helical" evidence="1">
    <location>
        <begin position="81"/>
        <end position="107"/>
    </location>
</feature>
<dbReference type="EMBL" id="VTFX01000001">
    <property type="protein sequence ID" value="KAD4059776.1"/>
    <property type="molecule type" value="Genomic_DNA"/>
</dbReference>
<evidence type="ECO:0000313" key="3">
    <source>
        <dbReference type="Proteomes" id="UP000326852"/>
    </source>
</evidence>
<reference evidence="2 3" key="1">
    <citation type="submission" date="2019-08" db="EMBL/GenBank/DDBJ databases">
        <title>Arthrobacter sp. nov., isolated from plateau pika and Tibetan wild ass.</title>
        <authorList>
            <person name="Ge Y."/>
        </authorList>
    </citation>
    <scope>NUCLEOTIDE SEQUENCE [LARGE SCALE GENOMIC DNA]</scope>
    <source>
        <strain evidence="2 3">785</strain>
    </source>
</reference>
<dbReference type="InterPro" id="IPR021354">
    <property type="entry name" value="DUF2975"/>
</dbReference>
<accession>A0A5N6MSC7</accession>
<dbReference type="Pfam" id="PF11188">
    <property type="entry name" value="DUF2975"/>
    <property type="match status" value="1"/>
</dbReference>
<keyword evidence="3" id="KW-1185">Reference proteome</keyword>
<dbReference type="AlphaFoldDB" id="A0A5N6MSC7"/>